<dbReference type="AlphaFoldDB" id="A0AA35S9K3"/>
<gene>
    <name evidence="5" type="ORF">GBAR_LOCUS14977</name>
</gene>
<name>A0AA35S9K3_GEOBA</name>
<dbReference type="InterPro" id="IPR002130">
    <property type="entry name" value="Cyclophilin-type_PPIase_dom"/>
</dbReference>
<accession>A0AA35S9K3</accession>
<keyword evidence="1 3" id="KW-0697">Rotamase</keyword>
<dbReference type="Gene3D" id="2.40.100.10">
    <property type="entry name" value="Cyclophilin-like"/>
    <property type="match status" value="1"/>
</dbReference>
<reference evidence="5" key="1">
    <citation type="submission" date="2023-03" db="EMBL/GenBank/DDBJ databases">
        <authorList>
            <person name="Steffen K."/>
            <person name="Cardenas P."/>
        </authorList>
    </citation>
    <scope>NUCLEOTIDE SEQUENCE</scope>
</reference>
<protein>
    <recommendedName>
        <fullName evidence="3">Peptidyl-prolyl cis-trans isomerase</fullName>
        <shortName evidence="3">PPIase</shortName>
        <ecNumber evidence="3">5.2.1.8</ecNumber>
    </recommendedName>
</protein>
<feature type="domain" description="PPIase cyclophilin-type" evidence="4">
    <location>
        <begin position="15"/>
        <end position="139"/>
    </location>
</feature>
<dbReference type="PRINTS" id="PR00153">
    <property type="entry name" value="CSAPPISMRASE"/>
</dbReference>
<dbReference type="InterPro" id="IPR029000">
    <property type="entry name" value="Cyclophilin-like_dom_sf"/>
</dbReference>
<dbReference type="PIRSF" id="PIRSF001467">
    <property type="entry name" value="Peptidylpro_ismrse"/>
    <property type="match status" value="1"/>
</dbReference>
<evidence type="ECO:0000256" key="3">
    <source>
        <dbReference type="RuleBase" id="RU363019"/>
    </source>
</evidence>
<dbReference type="InterPro" id="IPR044666">
    <property type="entry name" value="Cyclophilin_A-like"/>
</dbReference>
<evidence type="ECO:0000256" key="1">
    <source>
        <dbReference type="ARBA" id="ARBA00023110"/>
    </source>
</evidence>
<evidence type="ECO:0000313" key="6">
    <source>
        <dbReference type="Proteomes" id="UP001174909"/>
    </source>
</evidence>
<dbReference type="EC" id="5.2.1.8" evidence="3"/>
<sequence>MEEKEQVAVITTDKGKIVIELYPDSAPATVDNFRKLIQKKFYDWLTFHRRVDKPGLNIIQGGDPDGDGTGGPGYTIIDEHTNPNQVPHQRGAIAMANTGNPNSAGSQFYICLKAQPFLDGRYTTFGQVIQGMEVVDLLRVGDEMKKVRLEAKSKYVTSE</sequence>
<dbReference type="Pfam" id="PF00160">
    <property type="entry name" value="Pro_isomerase"/>
    <property type="match status" value="1"/>
</dbReference>
<comment type="similarity">
    <text evidence="3">Belongs to the cyclophilin-type PPIase family.</text>
</comment>
<organism evidence="5 6">
    <name type="scientific">Geodia barretti</name>
    <name type="common">Barrett's horny sponge</name>
    <dbReference type="NCBI Taxonomy" id="519541"/>
    <lineage>
        <taxon>Eukaryota</taxon>
        <taxon>Metazoa</taxon>
        <taxon>Porifera</taxon>
        <taxon>Demospongiae</taxon>
        <taxon>Heteroscleromorpha</taxon>
        <taxon>Tetractinellida</taxon>
        <taxon>Astrophorina</taxon>
        <taxon>Geodiidae</taxon>
        <taxon>Geodia</taxon>
    </lineage>
</organism>
<comment type="function">
    <text evidence="3">PPIases accelerate the folding of proteins. It catalyzes the cis-trans isomerization of proline imidic peptide bonds in oligopeptides.</text>
</comment>
<dbReference type="InterPro" id="IPR024936">
    <property type="entry name" value="Cyclophilin-type_PPIase"/>
</dbReference>
<comment type="caution">
    <text evidence="5">The sequence shown here is derived from an EMBL/GenBank/DDBJ whole genome shotgun (WGS) entry which is preliminary data.</text>
</comment>
<dbReference type="PROSITE" id="PS50072">
    <property type="entry name" value="CSA_PPIASE_2"/>
    <property type="match status" value="1"/>
</dbReference>
<dbReference type="CDD" id="cd00317">
    <property type="entry name" value="cyclophilin"/>
    <property type="match status" value="1"/>
</dbReference>
<evidence type="ECO:0000313" key="5">
    <source>
        <dbReference type="EMBL" id="CAI8025995.1"/>
    </source>
</evidence>
<dbReference type="SUPFAM" id="SSF50891">
    <property type="entry name" value="Cyclophilin-like"/>
    <property type="match status" value="1"/>
</dbReference>
<dbReference type="Proteomes" id="UP001174909">
    <property type="component" value="Unassembled WGS sequence"/>
</dbReference>
<dbReference type="EMBL" id="CASHTH010002193">
    <property type="protein sequence ID" value="CAI8025995.1"/>
    <property type="molecule type" value="Genomic_DNA"/>
</dbReference>
<dbReference type="PANTHER" id="PTHR45625">
    <property type="entry name" value="PEPTIDYL-PROLYL CIS-TRANS ISOMERASE-RELATED"/>
    <property type="match status" value="1"/>
</dbReference>
<keyword evidence="6" id="KW-1185">Reference proteome</keyword>
<evidence type="ECO:0000256" key="2">
    <source>
        <dbReference type="ARBA" id="ARBA00023235"/>
    </source>
</evidence>
<dbReference type="PANTHER" id="PTHR45625:SF4">
    <property type="entry name" value="PEPTIDYLPROLYL ISOMERASE DOMAIN AND WD REPEAT-CONTAINING PROTEIN 1"/>
    <property type="match status" value="1"/>
</dbReference>
<proteinExistence type="inferred from homology"/>
<keyword evidence="2 3" id="KW-0413">Isomerase</keyword>
<dbReference type="GO" id="GO:0003755">
    <property type="term" value="F:peptidyl-prolyl cis-trans isomerase activity"/>
    <property type="evidence" value="ECO:0007669"/>
    <property type="project" value="UniProtKB-UniRule"/>
</dbReference>
<comment type="catalytic activity">
    <reaction evidence="3">
        <text>[protein]-peptidylproline (omega=180) = [protein]-peptidylproline (omega=0)</text>
        <dbReference type="Rhea" id="RHEA:16237"/>
        <dbReference type="Rhea" id="RHEA-COMP:10747"/>
        <dbReference type="Rhea" id="RHEA-COMP:10748"/>
        <dbReference type="ChEBI" id="CHEBI:83833"/>
        <dbReference type="ChEBI" id="CHEBI:83834"/>
        <dbReference type="EC" id="5.2.1.8"/>
    </reaction>
</comment>
<evidence type="ECO:0000259" key="4">
    <source>
        <dbReference type="PROSITE" id="PS50072"/>
    </source>
</evidence>